<protein>
    <submittedName>
        <fullName evidence="2">Uncharacterized protein</fullName>
    </submittedName>
</protein>
<organism evidence="2 3">
    <name type="scientific">Mycena rosella</name>
    <name type="common">Pink bonnet</name>
    <name type="synonym">Agaricus rosellus</name>
    <dbReference type="NCBI Taxonomy" id="1033263"/>
    <lineage>
        <taxon>Eukaryota</taxon>
        <taxon>Fungi</taxon>
        <taxon>Dikarya</taxon>
        <taxon>Basidiomycota</taxon>
        <taxon>Agaricomycotina</taxon>
        <taxon>Agaricomycetes</taxon>
        <taxon>Agaricomycetidae</taxon>
        <taxon>Agaricales</taxon>
        <taxon>Marasmiineae</taxon>
        <taxon>Mycenaceae</taxon>
        <taxon>Mycena</taxon>
    </lineage>
</organism>
<accession>A0AAD7D150</accession>
<feature type="compositionally biased region" description="Polar residues" evidence="1">
    <location>
        <begin position="204"/>
        <end position="221"/>
    </location>
</feature>
<dbReference type="Proteomes" id="UP001221757">
    <property type="component" value="Unassembled WGS sequence"/>
</dbReference>
<name>A0AAD7D150_MYCRO</name>
<dbReference type="AlphaFoldDB" id="A0AAD7D150"/>
<feature type="region of interest" description="Disordered" evidence="1">
    <location>
        <begin position="194"/>
        <end position="221"/>
    </location>
</feature>
<gene>
    <name evidence="2" type="ORF">B0H17DRAFT_1141327</name>
</gene>
<evidence type="ECO:0000313" key="2">
    <source>
        <dbReference type="EMBL" id="KAJ7671904.1"/>
    </source>
</evidence>
<evidence type="ECO:0000313" key="3">
    <source>
        <dbReference type="Proteomes" id="UP001221757"/>
    </source>
</evidence>
<keyword evidence="3" id="KW-1185">Reference proteome</keyword>
<dbReference type="EMBL" id="JARKIE010000170">
    <property type="protein sequence ID" value="KAJ7671904.1"/>
    <property type="molecule type" value="Genomic_DNA"/>
</dbReference>
<reference evidence="2" key="1">
    <citation type="submission" date="2023-03" db="EMBL/GenBank/DDBJ databases">
        <title>Massive genome expansion in bonnet fungi (Mycena s.s.) driven by repeated elements and novel gene families across ecological guilds.</title>
        <authorList>
            <consortium name="Lawrence Berkeley National Laboratory"/>
            <person name="Harder C.B."/>
            <person name="Miyauchi S."/>
            <person name="Viragh M."/>
            <person name="Kuo A."/>
            <person name="Thoen E."/>
            <person name="Andreopoulos B."/>
            <person name="Lu D."/>
            <person name="Skrede I."/>
            <person name="Drula E."/>
            <person name="Henrissat B."/>
            <person name="Morin E."/>
            <person name="Kohler A."/>
            <person name="Barry K."/>
            <person name="LaButti K."/>
            <person name="Morin E."/>
            <person name="Salamov A."/>
            <person name="Lipzen A."/>
            <person name="Mereny Z."/>
            <person name="Hegedus B."/>
            <person name="Baldrian P."/>
            <person name="Stursova M."/>
            <person name="Weitz H."/>
            <person name="Taylor A."/>
            <person name="Grigoriev I.V."/>
            <person name="Nagy L.G."/>
            <person name="Martin F."/>
            <person name="Kauserud H."/>
        </authorList>
    </citation>
    <scope>NUCLEOTIDE SEQUENCE</scope>
    <source>
        <strain evidence="2">CBHHK067</strain>
    </source>
</reference>
<comment type="caution">
    <text evidence="2">The sequence shown here is derived from an EMBL/GenBank/DDBJ whole genome shotgun (WGS) entry which is preliminary data.</text>
</comment>
<sequence length="221" mass="24395">MEPDNPNHKNPALTAVLNLVLPHIAEILAEFNYDHLVIKKFNEHFAGKKEIQRHRGTGEWMANVGLGPTPELEVVLMAPFGTLLTHDGAWGAVKPQRRLAGGPPRCAVAPCPSNGAKALEAMFDVICVPSGKAAVWFKQMMEFNRDHTIYDTQFRPPKFRRDDPSFSAPTEAIPVIVKRPGEQPNKRAKAGILRNELKAKTPGHSRSPSTQAQKLRSGKTV</sequence>
<evidence type="ECO:0000256" key="1">
    <source>
        <dbReference type="SAM" id="MobiDB-lite"/>
    </source>
</evidence>
<proteinExistence type="predicted"/>